<dbReference type="Proteomes" id="UP000011116">
    <property type="component" value="Chromosome 4H"/>
</dbReference>
<evidence type="ECO:0000313" key="3">
    <source>
        <dbReference type="Proteomes" id="UP000011116"/>
    </source>
</evidence>
<sequence length="436" mass="48669">MDESGAACRISSLPDHLLHLVLQRLRCARAAARTSILSRRWRSVYSCFPEVVVDVTLHDVPLRSLEAALLRAAGPRVRLLDIRVPGNRVRFVAATTVSSVLRAAAALAPVELRLSLTQCVDWTKTQGPSVVELPRFLRATSIQLHGLLLDLSFADCAGFPLLERLSLSGCDLDLAALIPCCPRLQALTVDDFTVHSASLHQLLVKRMKKALKTGRLHPRDVAHRFIRWPKLPMLAGGERRWCHSYPKVTYGLGLWGLLEVGLKLTCVEVLSLHICAQDSFSFRNAQFRFGEEIAKHVITHFSTLNLHLTTAGHVFGAFVLRLLGMICLRDTKNLNIILSTSEVKEACPPNCRCDDPEGWRTENVSLNLKEVKIEGFKGEDHEFDFLEAVLKCSPMLKSLTVRLPDQDMPSDDWCTKIHNIFGEYPFVEGNIDLVSG</sequence>
<organism evidence="2 3">
    <name type="scientific">Hordeum vulgare subsp. vulgare</name>
    <name type="common">Domesticated barley</name>
    <dbReference type="NCBI Taxonomy" id="112509"/>
    <lineage>
        <taxon>Eukaryota</taxon>
        <taxon>Viridiplantae</taxon>
        <taxon>Streptophyta</taxon>
        <taxon>Embryophyta</taxon>
        <taxon>Tracheophyta</taxon>
        <taxon>Spermatophyta</taxon>
        <taxon>Magnoliopsida</taxon>
        <taxon>Liliopsida</taxon>
        <taxon>Poales</taxon>
        <taxon>Poaceae</taxon>
        <taxon>BOP clade</taxon>
        <taxon>Pooideae</taxon>
        <taxon>Triticodae</taxon>
        <taxon>Triticeae</taxon>
        <taxon>Hordeinae</taxon>
        <taxon>Hordeum</taxon>
    </lineage>
</organism>
<evidence type="ECO:0000259" key="1">
    <source>
        <dbReference type="Pfam" id="PF00646"/>
    </source>
</evidence>
<dbReference type="InterPro" id="IPR001810">
    <property type="entry name" value="F-box_dom"/>
</dbReference>
<accession>A0A8I6XR04</accession>
<dbReference type="InterPro" id="IPR055312">
    <property type="entry name" value="FBL15-like"/>
</dbReference>
<dbReference type="SUPFAM" id="SSF81383">
    <property type="entry name" value="F-box domain"/>
    <property type="match status" value="1"/>
</dbReference>
<dbReference type="PANTHER" id="PTHR34709:SF77">
    <property type="entry name" value="F-BOX DOMAIN-CONTAINING PROTEIN"/>
    <property type="match status" value="1"/>
</dbReference>
<dbReference type="PANTHER" id="PTHR34709">
    <property type="entry name" value="OS10G0396666 PROTEIN"/>
    <property type="match status" value="1"/>
</dbReference>
<proteinExistence type="predicted"/>
<dbReference type="InterPro" id="IPR036047">
    <property type="entry name" value="F-box-like_dom_sf"/>
</dbReference>
<evidence type="ECO:0000313" key="2">
    <source>
        <dbReference type="EnsemblPlants" id="HORVU.MOREX.r3.4HG0415360.1"/>
    </source>
</evidence>
<keyword evidence="3" id="KW-1185">Reference proteome</keyword>
<dbReference type="EnsemblPlants" id="HORVU.MOREX.r3.4HG0415360.1">
    <property type="protein sequence ID" value="HORVU.MOREX.r3.4HG0415360.1"/>
    <property type="gene ID" value="HORVU.MOREX.r3.4HG0415360"/>
</dbReference>
<reference evidence="2" key="3">
    <citation type="submission" date="2022-01" db="UniProtKB">
        <authorList>
            <consortium name="EnsemblPlants"/>
        </authorList>
    </citation>
    <scope>IDENTIFICATION</scope>
    <source>
        <strain evidence="2">subsp. vulgare</strain>
    </source>
</reference>
<feature type="domain" description="F-box" evidence="1">
    <location>
        <begin position="10"/>
        <end position="43"/>
    </location>
</feature>
<protein>
    <recommendedName>
        <fullName evidence="1">F-box domain-containing protein</fullName>
    </recommendedName>
</protein>
<dbReference type="Pfam" id="PF00646">
    <property type="entry name" value="F-box"/>
    <property type="match status" value="1"/>
</dbReference>
<dbReference type="Gramene" id="HORVU.MOREX.r3.4HG0415360.1">
    <property type="protein sequence ID" value="HORVU.MOREX.r3.4HG0415360.1"/>
    <property type="gene ID" value="HORVU.MOREX.r3.4HG0415360"/>
</dbReference>
<name>A0A8I6XR04_HORVV</name>
<reference evidence="3" key="1">
    <citation type="journal article" date="2012" name="Nature">
        <title>A physical, genetic and functional sequence assembly of the barley genome.</title>
        <authorList>
            <consortium name="The International Barley Genome Sequencing Consortium"/>
            <person name="Mayer K.F."/>
            <person name="Waugh R."/>
            <person name="Brown J.W."/>
            <person name="Schulman A."/>
            <person name="Langridge P."/>
            <person name="Platzer M."/>
            <person name="Fincher G.B."/>
            <person name="Muehlbauer G.J."/>
            <person name="Sato K."/>
            <person name="Close T.J."/>
            <person name="Wise R.P."/>
            <person name="Stein N."/>
        </authorList>
    </citation>
    <scope>NUCLEOTIDE SEQUENCE [LARGE SCALE GENOMIC DNA]</scope>
    <source>
        <strain evidence="3">cv. Morex</strain>
    </source>
</reference>
<dbReference type="AlphaFoldDB" id="A0A8I6XR04"/>
<reference evidence="2" key="2">
    <citation type="submission" date="2020-10" db="EMBL/GenBank/DDBJ databases">
        <authorList>
            <person name="Scholz U."/>
            <person name="Mascher M."/>
            <person name="Fiebig A."/>
        </authorList>
    </citation>
    <scope>NUCLEOTIDE SEQUENCE [LARGE SCALE GENOMIC DNA]</scope>
    <source>
        <strain evidence="2">cv. Morex</strain>
    </source>
</reference>